<sequence>MSAHLRQILTALGLGSGTVAALLAAPGAAAQPSGGTLPSNCLPGVHGQLVYCDEDVNPDGSWVRCTQPKPTSITVFGGAGGYLPEGPPDCSLVTPNALPAGSPPYHIGYGGEATGRV</sequence>
<evidence type="ECO:0000259" key="2">
    <source>
        <dbReference type="Pfam" id="PF24238"/>
    </source>
</evidence>
<evidence type="ECO:0000256" key="1">
    <source>
        <dbReference type="SAM" id="SignalP"/>
    </source>
</evidence>
<feature type="signal peptide" evidence="1">
    <location>
        <begin position="1"/>
        <end position="30"/>
    </location>
</feature>
<keyword evidence="4" id="KW-1185">Reference proteome</keyword>
<feature type="chain" id="PRO_5045568661" description="CDGP domain-containing protein" evidence="1">
    <location>
        <begin position="31"/>
        <end position="117"/>
    </location>
</feature>
<reference evidence="3 4" key="1">
    <citation type="submission" date="2023-12" db="EMBL/GenBank/DDBJ databases">
        <title>Description of new species of Mycobacterium terrae complex isolated from sewage at the Sao Paulo Zoological Park Foundation in Brazil.</title>
        <authorList>
            <person name="Romagnoli C.L."/>
            <person name="Conceicao E.C."/>
            <person name="Machado E."/>
            <person name="Barreto L.B.P.F."/>
            <person name="Sharma A."/>
            <person name="Silva N.M."/>
            <person name="Marques L.E."/>
            <person name="Juliana M.A."/>
            <person name="Lourenco M.C.S."/>
            <person name="Digiampietri L.A."/>
            <person name="Suffys P.N."/>
            <person name="Viana-Niero C."/>
        </authorList>
    </citation>
    <scope>NUCLEOTIDE SEQUENCE [LARGE SCALE GENOMIC DNA]</scope>
    <source>
        <strain evidence="3 4">MYC098</strain>
    </source>
</reference>
<protein>
    <recommendedName>
        <fullName evidence="2">CDGP domain-containing protein</fullName>
    </recommendedName>
</protein>
<accession>A0ABU5XHG1</accession>
<comment type="caution">
    <text evidence="3">The sequence shown here is derived from an EMBL/GenBank/DDBJ whole genome shotgun (WGS) entry which is preliminary data.</text>
</comment>
<keyword evidence="1" id="KW-0732">Signal</keyword>
<evidence type="ECO:0000313" key="3">
    <source>
        <dbReference type="EMBL" id="MEB3021730.1"/>
    </source>
</evidence>
<evidence type="ECO:0000313" key="4">
    <source>
        <dbReference type="Proteomes" id="UP001299596"/>
    </source>
</evidence>
<organism evidence="3 4">
    <name type="scientific">[Mycobacterium] crassicus</name>
    <dbReference type="NCBI Taxonomy" id="2872309"/>
    <lineage>
        <taxon>Bacteria</taxon>
        <taxon>Bacillati</taxon>
        <taxon>Actinomycetota</taxon>
        <taxon>Actinomycetes</taxon>
        <taxon>Mycobacteriales</taxon>
        <taxon>Mycobacteriaceae</taxon>
        <taxon>Mycolicibacter</taxon>
    </lineage>
</organism>
<dbReference type="Proteomes" id="UP001299596">
    <property type="component" value="Unassembled WGS sequence"/>
</dbReference>
<proteinExistence type="predicted"/>
<gene>
    <name evidence="3" type="ORF">K6T79_11785</name>
</gene>
<dbReference type="InterPro" id="IPR056271">
    <property type="entry name" value="CDGP_dom"/>
</dbReference>
<dbReference type="RefSeq" id="WP_225405056.1">
    <property type="nucleotide sequence ID" value="NZ_JAYJJR010000006.1"/>
</dbReference>
<name>A0ABU5XHG1_9MYCO</name>
<feature type="domain" description="CDGP" evidence="2">
    <location>
        <begin position="43"/>
        <end position="107"/>
    </location>
</feature>
<dbReference type="EMBL" id="JAYJJR010000006">
    <property type="protein sequence ID" value="MEB3021730.1"/>
    <property type="molecule type" value="Genomic_DNA"/>
</dbReference>
<dbReference type="Pfam" id="PF24238">
    <property type="entry name" value="CDGP"/>
    <property type="match status" value="1"/>
</dbReference>